<protein>
    <recommendedName>
        <fullName evidence="3">Tyr recombinase domain-containing protein</fullName>
    </recommendedName>
</protein>
<evidence type="ECO:0008006" key="3">
    <source>
        <dbReference type="Google" id="ProtNLM"/>
    </source>
</evidence>
<dbReference type="EMBL" id="JAMPLM010000024">
    <property type="protein sequence ID" value="MEP1060930.1"/>
    <property type="molecule type" value="Genomic_DNA"/>
</dbReference>
<accession>A0ABV0KRE0</accession>
<dbReference type="InterPro" id="IPR011010">
    <property type="entry name" value="DNA_brk_join_enz"/>
</dbReference>
<comment type="caution">
    <text evidence="1">The sequence shown here is derived from an EMBL/GenBank/DDBJ whole genome shotgun (WGS) entry which is preliminary data.</text>
</comment>
<name>A0ABV0KRE0_9CYAN</name>
<evidence type="ECO:0000313" key="1">
    <source>
        <dbReference type="EMBL" id="MEP1060930.1"/>
    </source>
</evidence>
<keyword evidence="2" id="KW-1185">Reference proteome</keyword>
<proteinExistence type="predicted"/>
<dbReference type="SUPFAM" id="SSF56349">
    <property type="entry name" value="DNA breaking-rejoining enzymes"/>
    <property type="match status" value="1"/>
</dbReference>
<organism evidence="1 2">
    <name type="scientific">Stenomitos frigidus AS-A4</name>
    <dbReference type="NCBI Taxonomy" id="2933935"/>
    <lineage>
        <taxon>Bacteria</taxon>
        <taxon>Bacillati</taxon>
        <taxon>Cyanobacteriota</taxon>
        <taxon>Cyanophyceae</taxon>
        <taxon>Leptolyngbyales</taxon>
        <taxon>Leptolyngbyaceae</taxon>
        <taxon>Stenomitos</taxon>
    </lineage>
</organism>
<dbReference type="Proteomes" id="UP001476950">
    <property type="component" value="Unassembled WGS sequence"/>
</dbReference>
<gene>
    <name evidence="1" type="ORF">NDI38_21075</name>
</gene>
<evidence type="ECO:0000313" key="2">
    <source>
        <dbReference type="Proteomes" id="UP001476950"/>
    </source>
</evidence>
<dbReference type="RefSeq" id="WP_199304985.1">
    <property type="nucleotide sequence ID" value="NZ_JAMPLM010000024.1"/>
</dbReference>
<reference evidence="1 2" key="1">
    <citation type="submission" date="2022-04" db="EMBL/GenBank/DDBJ databases">
        <title>Positive selection, recombination, and allopatry shape intraspecific diversity of widespread and dominant cyanobacteria.</title>
        <authorList>
            <person name="Wei J."/>
            <person name="Shu W."/>
            <person name="Hu C."/>
        </authorList>
    </citation>
    <scope>NUCLEOTIDE SEQUENCE [LARGE SCALE GENOMIC DNA]</scope>
    <source>
        <strain evidence="1 2">AS-A4</strain>
    </source>
</reference>
<sequence>MPFSKGQNPNYPTAGSTTAISRIKKILTDRPRNLCLFTLGINTAYRANELLSLKVGQVKNLQARDVSARRTSTAP</sequence>